<keyword evidence="2" id="KW-1185">Reference proteome</keyword>
<proteinExistence type="predicted"/>
<dbReference type="Proteomes" id="UP000805649">
    <property type="component" value="Unassembled WGS sequence"/>
</dbReference>
<accession>A0ACC3YNZ8</accession>
<protein>
    <submittedName>
        <fullName evidence="1">LysM domain-containing protein</fullName>
    </submittedName>
</protein>
<evidence type="ECO:0000313" key="2">
    <source>
        <dbReference type="Proteomes" id="UP000805649"/>
    </source>
</evidence>
<reference evidence="1 2" key="1">
    <citation type="journal article" date="2020" name="Phytopathology">
        <title>Genome Sequence Resources of Colletotrichum truncatum, C. plurivorum, C. musicola, and C. sojae: Four Species Pathogenic to Soybean (Glycine max).</title>
        <authorList>
            <person name="Rogerio F."/>
            <person name="Boufleur T.R."/>
            <person name="Ciampi-Guillardi M."/>
            <person name="Sukno S.A."/>
            <person name="Thon M.R."/>
            <person name="Massola Junior N.S."/>
            <person name="Baroncelli R."/>
        </authorList>
    </citation>
    <scope>NUCLEOTIDE SEQUENCE [LARGE SCALE GENOMIC DNA]</scope>
    <source>
        <strain evidence="1 2">CMES1059</strain>
    </source>
</reference>
<dbReference type="EMBL" id="VUJX02000007">
    <property type="protein sequence ID" value="KAL0933646.1"/>
    <property type="molecule type" value="Genomic_DNA"/>
</dbReference>
<organism evidence="1 2">
    <name type="scientific">Colletotrichum truncatum</name>
    <name type="common">Anthracnose fungus</name>
    <name type="synonym">Colletotrichum capsici</name>
    <dbReference type="NCBI Taxonomy" id="5467"/>
    <lineage>
        <taxon>Eukaryota</taxon>
        <taxon>Fungi</taxon>
        <taxon>Dikarya</taxon>
        <taxon>Ascomycota</taxon>
        <taxon>Pezizomycotina</taxon>
        <taxon>Sordariomycetes</taxon>
        <taxon>Hypocreomycetidae</taxon>
        <taxon>Glomerellales</taxon>
        <taxon>Glomerellaceae</taxon>
        <taxon>Colletotrichum</taxon>
        <taxon>Colletotrichum truncatum species complex</taxon>
    </lineage>
</organism>
<gene>
    <name evidence="1" type="ORF">CTRU02_210445</name>
</gene>
<evidence type="ECO:0000313" key="1">
    <source>
        <dbReference type="EMBL" id="KAL0933646.1"/>
    </source>
</evidence>
<sequence>MKATAIIGLASLTLALAQQFPRHITSYESLGLSSKCFEALNTTVDCSGRLGWHVRSESPRINILDADGIDAICTEGCKQSLMNLRSKIQNDCDAVEDVLDHNLFLYPATYILDRYIYAYDMSCYKNRKTGQWCDQVLDEWRNTTDDVPHDCDDCILGPMEIAANSPLGHTEALAADFQSAVSSCGATDYVYASPAQYIMNPTAALFEAETTVRAATKSWSAQRMSSDCSDTYRVRENDTCTSIAATLSVPSRGLVEANERLDDWCGGLEVGQDLCLPEKCNVHFLTITDSCDSLFATYGLSQENLYKWNSKLFIECSHLKDFRGQYICVG</sequence>
<comment type="caution">
    <text evidence="1">The sequence shown here is derived from an EMBL/GenBank/DDBJ whole genome shotgun (WGS) entry which is preliminary data.</text>
</comment>
<name>A0ACC3YNZ8_COLTU</name>